<dbReference type="PANTHER" id="PTHR10605">
    <property type="entry name" value="HEPARAN SULFATE SULFOTRANSFERASE"/>
    <property type="match status" value="1"/>
</dbReference>
<dbReference type="EMBL" id="HBGQ01066893">
    <property type="protein sequence ID" value="CAD9476569.1"/>
    <property type="molecule type" value="Transcribed_RNA"/>
</dbReference>
<name>A0A7S2H015_9DINO</name>
<sequence>MDTREEEETGVPFDDEARIFNTRSTDYAKMLEDHWNMTRIISDTRVGLVLNLMWGPTYSYHPNAPFHLPKVYPDEKMQKMKFVFVIREPTSRAVASWRSPKSKDTRSFEQVLHDGIQQRRNLEACYDGSLSRSSKPANFVEELSTEQQLQVIDECWWQRDDTHDQTTRLFGESVEFVHAHVDQGIYVDQLRRWFNLHGRNNTFVYSAEEWAENPQQTYGRIAEFFGIQVVGVSGFKNASVYNTTIDEATQKGEEDPSTLREEPSKEIQDQLREFYRPYNEQLWKLLGRKLY</sequence>
<dbReference type="Pfam" id="PF00685">
    <property type="entry name" value="Sulfotransfer_1"/>
    <property type="match status" value="1"/>
</dbReference>
<reference evidence="5" key="1">
    <citation type="submission" date="2021-01" db="EMBL/GenBank/DDBJ databases">
        <authorList>
            <person name="Corre E."/>
            <person name="Pelletier E."/>
            <person name="Niang G."/>
            <person name="Scheremetjew M."/>
            <person name="Finn R."/>
            <person name="Kale V."/>
            <person name="Holt S."/>
            <person name="Cochrane G."/>
            <person name="Meng A."/>
            <person name="Brown T."/>
            <person name="Cohen L."/>
        </authorList>
    </citation>
    <scope>NUCLEOTIDE SEQUENCE</scope>
    <source>
        <strain evidence="5">CCMP2222</strain>
    </source>
</reference>
<evidence type="ECO:0000256" key="3">
    <source>
        <dbReference type="PIRSR" id="PIRSR637359-2"/>
    </source>
</evidence>
<dbReference type="SUPFAM" id="SSF52540">
    <property type="entry name" value="P-loop containing nucleoside triphosphate hydrolases"/>
    <property type="match status" value="1"/>
</dbReference>
<evidence type="ECO:0000256" key="1">
    <source>
        <dbReference type="ARBA" id="ARBA00022679"/>
    </source>
</evidence>
<gene>
    <name evidence="5" type="ORF">AAND1436_LOCUS32258</name>
</gene>
<dbReference type="PANTHER" id="PTHR10605:SF56">
    <property type="entry name" value="BIFUNCTIONAL HEPARAN SULFATE N-DEACETYLASE_N-SULFOTRANSFERASE"/>
    <property type="match status" value="1"/>
</dbReference>
<protein>
    <recommendedName>
        <fullName evidence="4">Sulfotransferase domain-containing protein</fullName>
    </recommendedName>
</protein>
<dbReference type="Gene3D" id="3.40.50.300">
    <property type="entry name" value="P-loop containing nucleotide triphosphate hydrolases"/>
    <property type="match status" value="1"/>
</dbReference>
<proteinExistence type="predicted"/>
<dbReference type="AlphaFoldDB" id="A0A7S2H015"/>
<dbReference type="InterPro" id="IPR037359">
    <property type="entry name" value="NST/OST"/>
</dbReference>
<evidence type="ECO:0000256" key="2">
    <source>
        <dbReference type="ARBA" id="ARBA00023180"/>
    </source>
</evidence>
<accession>A0A7S2H015</accession>
<dbReference type="InterPro" id="IPR000863">
    <property type="entry name" value="Sulfotransferase_dom"/>
</dbReference>
<keyword evidence="2" id="KW-0325">Glycoprotein</keyword>
<feature type="binding site" evidence="3">
    <location>
        <position position="241"/>
    </location>
    <ligand>
        <name>3'-phosphoadenylyl sulfate</name>
        <dbReference type="ChEBI" id="CHEBI:58339"/>
    </ligand>
</feature>
<keyword evidence="1" id="KW-0808">Transferase</keyword>
<evidence type="ECO:0000259" key="4">
    <source>
        <dbReference type="Pfam" id="PF00685"/>
    </source>
</evidence>
<organism evidence="5">
    <name type="scientific">Alexandrium andersonii</name>
    <dbReference type="NCBI Taxonomy" id="327968"/>
    <lineage>
        <taxon>Eukaryota</taxon>
        <taxon>Sar</taxon>
        <taxon>Alveolata</taxon>
        <taxon>Dinophyceae</taxon>
        <taxon>Gonyaulacales</taxon>
        <taxon>Pyrocystaceae</taxon>
        <taxon>Alexandrium</taxon>
    </lineage>
</organism>
<feature type="domain" description="Sulfotransferase" evidence="4">
    <location>
        <begin position="77"/>
        <end position="229"/>
    </location>
</feature>
<dbReference type="InterPro" id="IPR027417">
    <property type="entry name" value="P-loop_NTPase"/>
</dbReference>
<dbReference type="GO" id="GO:0008146">
    <property type="term" value="F:sulfotransferase activity"/>
    <property type="evidence" value="ECO:0007669"/>
    <property type="project" value="InterPro"/>
</dbReference>
<evidence type="ECO:0000313" key="5">
    <source>
        <dbReference type="EMBL" id="CAD9476569.1"/>
    </source>
</evidence>